<dbReference type="InterPro" id="IPR003346">
    <property type="entry name" value="Transposase_20"/>
</dbReference>
<reference evidence="2" key="1">
    <citation type="submission" date="2013-08" db="EMBL/GenBank/DDBJ databases">
        <authorList>
            <person name="Mendez C."/>
            <person name="Richter M."/>
            <person name="Ferrer M."/>
            <person name="Sanchez J."/>
        </authorList>
    </citation>
    <scope>NUCLEOTIDE SEQUENCE</scope>
</reference>
<dbReference type="AlphaFoldDB" id="T0YCH7"/>
<dbReference type="Pfam" id="PF02371">
    <property type="entry name" value="Transposase_20"/>
    <property type="match status" value="1"/>
</dbReference>
<feature type="non-terminal residue" evidence="2">
    <location>
        <position position="1"/>
    </location>
</feature>
<sequence length="113" mass="12088">PRGAAQIRLQLPGILEDANNELPDMLRELLAGCLADLERLDARIATLDQCLERAAAASPECQRMLAVEGIGTLTATAALGPVMDRRITRARAFAASLGLTPREHSSGTQRRLG</sequence>
<feature type="non-terminal residue" evidence="2">
    <location>
        <position position="113"/>
    </location>
</feature>
<gene>
    <name evidence="2" type="ORF">B2A_13406</name>
</gene>
<evidence type="ECO:0000259" key="1">
    <source>
        <dbReference type="Pfam" id="PF02371"/>
    </source>
</evidence>
<dbReference type="GO" id="GO:0004803">
    <property type="term" value="F:transposase activity"/>
    <property type="evidence" value="ECO:0007669"/>
    <property type="project" value="InterPro"/>
</dbReference>
<protein>
    <submittedName>
        <fullName evidence="2">Transposase for IS1667</fullName>
    </submittedName>
</protein>
<comment type="caution">
    <text evidence="2">The sequence shown here is derived from an EMBL/GenBank/DDBJ whole genome shotgun (WGS) entry which is preliminary data.</text>
</comment>
<feature type="domain" description="Transposase IS116/IS110/IS902 C-terminal" evidence="1">
    <location>
        <begin position="62"/>
        <end position="111"/>
    </location>
</feature>
<dbReference type="PANTHER" id="PTHR33055:SF3">
    <property type="entry name" value="PUTATIVE TRANSPOSASE FOR IS117-RELATED"/>
    <property type="match status" value="1"/>
</dbReference>
<dbReference type="EMBL" id="AUZZ01009704">
    <property type="protein sequence ID" value="EQD32971.1"/>
    <property type="molecule type" value="Genomic_DNA"/>
</dbReference>
<dbReference type="PANTHER" id="PTHR33055">
    <property type="entry name" value="TRANSPOSASE FOR INSERTION SEQUENCE ELEMENT IS1111A"/>
    <property type="match status" value="1"/>
</dbReference>
<proteinExistence type="predicted"/>
<dbReference type="GO" id="GO:0006313">
    <property type="term" value="P:DNA transposition"/>
    <property type="evidence" value="ECO:0007669"/>
    <property type="project" value="InterPro"/>
</dbReference>
<organism evidence="2">
    <name type="scientific">mine drainage metagenome</name>
    <dbReference type="NCBI Taxonomy" id="410659"/>
    <lineage>
        <taxon>unclassified sequences</taxon>
        <taxon>metagenomes</taxon>
        <taxon>ecological metagenomes</taxon>
    </lineage>
</organism>
<evidence type="ECO:0000313" key="2">
    <source>
        <dbReference type="EMBL" id="EQD32971.1"/>
    </source>
</evidence>
<name>T0YCH7_9ZZZZ</name>
<dbReference type="GO" id="GO:0003677">
    <property type="term" value="F:DNA binding"/>
    <property type="evidence" value="ECO:0007669"/>
    <property type="project" value="InterPro"/>
</dbReference>
<reference evidence="2" key="2">
    <citation type="journal article" date="2014" name="ISME J.">
        <title>Microbial stratification in low pH oxic and suboxic macroscopic growths along an acid mine drainage.</title>
        <authorList>
            <person name="Mendez-Garcia C."/>
            <person name="Mesa V."/>
            <person name="Sprenger R.R."/>
            <person name="Richter M."/>
            <person name="Diez M.S."/>
            <person name="Solano J."/>
            <person name="Bargiela R."/>
            <person name="Golyshina O.V."/>
            <person name="Manteca A."/>
            <person name="Ramos J.L."/>
            <person name="Gallego J.R."/>
            <person name="Llorente I."/>
            <person name="Martins Dos Santos V.A."/>
            <person name="Jensen O.N."/>
            <person name="Pelaez A.I."/>
            <person name="Sanchez J."/>
            <person name="Ferrer M."/>
        </authorList>
    </citation>
    <scope>NUCLEOTIDE SEQUENCE</scope>
</reference>
<accession>T0YCH7</accession>
<dbReference type="InterPro" id="IPR047650">
    <property type="entry name" value="Transpos_IS110"/>
</dbReference>